<sequence length="169" mass="17993">MTTQDIPLSAVGTPDHAQVDDRRPNHKMYEAALGLVVVTLGAAVYFMADGIDVAREGQSFGPRWWPTALAISMVVIGLILIVQAILSRITSDEPPITKSGGFALTASLALIGAYGFAWQYFDFRAVTVVLLAGLVTIAGGRGLKALVLFPVATTLILWAIFGLLLQVPL</sequence>
<feature type="transmembrane region" description="Helical" evidence="1">
    <location>
        <begin position="147"/>
        <end position="167"/>
    </location>
</feature>
<dbReference type="RefSeq" id="WP_089247236.1">
    <property type="nucleotide sequence ID" value="NZ_FZOW01000007.1"/>
</dbReference>
<keyword evidence="1" id="KW-0472">Membrane</keyword>
<feature type="transmembrane region" description="Helical" evidence="1">
    <location>
        <begin position="68"/>
        <end position="87"/>
    </location>
</feature>
<feature type="transmembrane region" description="Helical" evidence="1">
    <location>
        <begin position="31"/>
        <end position="48"/>
    </location>
</feature>
<name>A0A239IZM2_9NOCA</name>
<keyword evidence="1" id="KW-1133">Transmembrane helix</keyword>
<dbReference type="OrthoDB" id="7950028at2"/>
<dbReference type="Pfam" id="PF07331">
    <property type="entry name" value="TctB"/>
    <property type="match status" value="1"/>
</dbReference>
<dbReference type="AlphaFoldDB" id="A0A239IZM2"/>
<gene>
    <name evidence="3" type="ORF">SAMN05421642_107259</name>
</gene>
<reference evidence="4" key="1">
    <citation type="submission" date="2017-06" db="EMBL/GenBank/DDBJ databases">
        <authorList>
            <person name="Varghese N."/>
            <person name="Submissions S."/>
        </authorList>
    </citation>
    <scope>NUCLEOTIDE SEQUENCE [LARGE SCALE GENOMIC DNA]</scope>
    <source>
        <strain evidence="4">JCM 23211</strain>
    </source>
</reference>
<protein>
    <submittedName>
        <fullName evidence="3">Tripartite tricarboxylate transporter TctB family protein</fullName>
    </submittedName>
</protein>
<keyword evidence="4" id="KW-1185">Reference proteome</keyword>
<dbReference type="InterPro" id="IPR009936">
    <property type="entry name" value="DUF1468"/>
</dbReference>
<evidence type="ECO:0000313" key="3">
    <source>
        <dbReference type="EMBL" id="SNS97864.1"/>
    </source>
</evidence>
<proteinExistence type="predicted"/>
<evidence type="ECO:0000256" key="1">
    <source>
        <dbReference type="SAM" id="Phobius"/>
    </source>
</evidence>
<dbReference type="EMBL" id="FZOW01000007">
    <property type="protein sequence ID" value="SNS97864.1"/>
    <property type="molecule type" value="Genomic_DNA"/>
</dbReference>
<evidence type="ECO:0000313" key="4">
    <source>
        <dbReference type="Proteomes" id="UP000198327"/>
    </source>
</evidence>
<feature type="transmembrane region" description="Helical" evidence="1">
    <location>
        <begin position="123"/>
        <end position="140"/>
    </location>
</feature>
<feature type="domain" description="DUF1468" evidence="2">
    <location>
        <begin position="33"/>
        <end position="169"/>
    </location>
</feature>
<dbReference type="Proteomes" id="UP000198327">
    <property type="component" value="Unassembled WGS sequence"/>
</dbReference>
<organism evidence="3 4">
    <name type="scientific">Rhodococcoides kyotonense</name>
    <dbReference type="NCBI Taxonomy" id="398843"/>
    <lineage>
        <taxon>Bacteria</taxon>
        <taxon>Bacillati</taxon>
        <taxon>Actinomycetota</taxon>
        <taxon>Actinomycetes</taxon>
        <taxon>Mycobacteriales</taxon>
        <taxon>Nocardiaceae</taxon>
        <taxon>Rhodococcoides</taxon>
    </lineage>
</organism>
<keyword evidence="1" id="KW-0812">Transmembrane</keyword>
<accession>A0A239IZM2</accession>
<feature type="transmembrane region" description="Helical" evidence="1">
    <location>
        <begin position="99"/>
        <end position="117"/>
    </location>
</feature>
<evidence type="ECO:0000259" key="2">
    <source>
        <dbReference type="Pfam" id="PF07331"/>
    </source>
</evidence>